<proteinExistence type="predicted"/>
<organism evidence="1 2">
    <name type="scientific">Cotesia congregata</name>
    <name type="common">Parasitoid wasp</name>
    <name type="synonym">Apanteles congregatus</name>
    <dbReference type="NCBI Taxonomy" id="51543"/>
    <lineage>
        <taxon>Eukaryota</taxon>
        <taxon>Metazoa</taxon>
        <taxon>Ecdysozoa</taxon>
        <taxon>Arthropoda</taxon>
        <taxon>Hexapoda</taxon>
        <taxon>Insecta</taxon>
        <taxon>Pterygota</taxon>
        <taxon>Neoptera</taxon>
        <taxon>Endopterygota</taxon>
        <taxon>Hymenoptera</taxon>
        <taxon>Apocrita</taxon>
        <taxon>Ichneumonoidea</taxon>
        <taxon>Braconidae</taxon>
        <taxon>Microgastrinae</taxon>
        <taxon>Cotesia</taxon>
    </lineage>
</organism>
<gene>
    <name evidence="1" type="ORF">HICCMSTLAB_LOCUS2260</name>
</gene>
<evidence type="ECO:0000313" key="2">
    <source>
        <dbReference type="Proteomes" id="UP000786811"/>
    </source>
</evidence>
<dbReference type="EMBL" id="CAJNRD030001117">
    <property type="protein sequence ID" value="CAG5076723.1"/>
    <property type="molecule type" value="Genomic_DNA"/>
</dbReference>
<evidence type="ECO:0000313" key="1">
    <source>
        <dbReference type="EMBL" id="CAG5076723.1"/>
    </source>
</evidence>
<name>A0A8J2EEV0_COTCN</name>
<reference evidence="1" key="1">
    <citation type="submission" date="2021-04" db="EMBL/GenBank/DDBJ databases">
        <authorList>
            <person name="Chebbi M.A.C M."/>
        </authorList>
    </citation>
    <scope>NUCLEOTIDE SEQUENCE</scope>
</reference>
<protein>
    <submittedName>
        <fullName evidence="1">Uncharacterized protein</fullName>
    </submittedName>
</protein>
<dbReference type="AlphaFoldDB" id="A0A8J2EEV0"/>
<keyword evidence="2" id="KW-1185">Reference proteome</keyword>
<comment type="caution">
    <text evidence="1">The sequence shown here is derived from an EMBL/GenBank/DDBJ whole genome shotgun (WGS) entry which is preliminary data.</text>
</comment>
<accession>A0A8J2EEV0</accession>
<dbReference type="Proteomes" id="UP000786811">
    <property type="component" value="Unassembled WGS sequence"/>
</dbReference>
<sequence length="70" mass="8252">MKLLDENGIRFNQKCNANNSPYNYRDIFYWSNVHQRLKRDLGKFDNKVTDLGKISCLNTPGMYGNLIEHE</sequence>